<feature type="compositionally biased region" description="Polar residues" evidence="1">
    <location>
        <begin position="52"/>
        <end position="61"/>
    </location>
</feature>
<dbReference type="EMBL" id="CP026245">
    <property type="protein sequence ID" value="AWO99229.1"/>
    <property type="molecule type" value="Genomic_DNA"/>
</dbReference>
<feature type="region of interest" description="Disordered" evidence="1">
    <location>
        <begin position="47"/>
        <end position="149"/>
    </location>
</feature>
<evidence type="ECO:0000313" key="3">
    <source>
        <dbReference type="Proteomes" id="UP000246464"/>
    </source>
</evidence>
<feature type="compositionally biased region" description="Low complexity" evidence="1">
    <location>
        <begin position="85"/>
        <end position="104"/>
    </location>
</feature>
<proteinExistence type="predicted"/>
<dbReference type="Proteomes" id="UP000246464">
    <property type="component" value="Chromosome 3"/>
</dbReference>
<sequence>MKYCLYFHPLSLDTVQVALLQETVRRECQEREELTAALTKAQEELLELPSPASHQGSSNRSPPDPTEREGPPGNNKHFHLHSRARVLLTRSSTSTNTLRPSSAGTDKDRGRGADGRGAGRSLESWNGGGVLGEEKQREGTLPRLKASGTVSAVERKVPFAMGRKDRL</sequence>
<accession>A0A2U9B5L2</accession>
<gene>
    <name evidence="2" type="ORF">SMAX5B_010218</name>
</gene>
<protein>
    <submittedName>
        <fullName evidence="2">Putative leucine-glutamate-and lysine-rich protein 1</fullName>
    </submittedName>
</protein>
<evidence type="ECO:0000313" key="2">
    <source>
        <dbReference type="EMBL" id="AWO99229.1"/>
    </source>
</evidence>
<name>A0A2U9B5L2_SCOMX</name>
<organism evidence="2 3">
    <name type="scientific">Scophthalmus maximus</name>
    <name type="common">Turbot</name>
    <name type="synonym">Psetta maxima</name>
    <dbReference type="NCBI Taxonomy" id="52904"/>
    <lineage>
        <taxon>Eukaryota</taxon>
        <taxon>Metazoa</taxon>
        <taxon>Chordata</taxon>
        <taxon>Craniata</taxon>
        <taxon>Vertebrata</taxon>
        <taxon>Euteleostomi</taxon>
        <taxon>Actinopterygii</taxon>
        <taxon>Neopterygii</taxon>
        <taxon>Teleostei</taxon>
        <taxon>Neoteleostei</taxon>
        <taxon>Acanthomorphata</taxon>
        <taxon>Carangaria</taxon>
        <taxon>Pleuronectiformes</taxon>
        <taxon>Pleuronectoidei</taxon>
        <taxon>Scophthalmidae</taxon>
        <taxon>Scophthalmus</taxon>
    </lineage>
</organism>
<dbReference type="AlphaFoldDB" id="A0A2U9B5L2"/>
<reference evidence="2 3" key="1">
    <citation type="submission" date="2017-12" db="EMBL/GenBank/DDBJ databases">
        <title>Integrating genomic resources of turbot (Scophthalmus maximus) in depth evaluation of genetic and physical mapping variation across individuals.</title>
        <authorList>
            <person name="Martinez P."/>
        </authorList>
    </citation>
    <scope>NUCLEOTIDE SEQUENCE [LARGE SCALE GENOMIC DNA]</scope>
</reference>
<keyword evidence="3" id="KW-1185">Reference proteome</keyword>
<feature type="compositionally biased region" description="Basic and acidic residues" evidence="1">
    <location>
        <begin position="105"/>
        <end position="114"/>
    </location>
</feature>
<evidence type="ECO:0000256" key="1">
    <source>
        <dbReference type="SAM" id="MobiDB-lite"/>
    </source>
</evidence>